<organism evidence="5 6">
    <name type="scientific">Zafaria cholistanensis</name>
    <dbReference type="NCBI Taxonomy" id="1682741"/>
    <lineage>
        <taxon>Bacteria</taxon>
        <taxon>Bacillati</taxon>
        <taxon>Actinomycetota</taxon>
        <taxon>Actinomycetes</taxon>
        <taxon>Micrococcales</taxon>
        <taxon>Micrococcaceae</taxon>
        <taxon>Zafaria</taxon>
    </lineage>
</organism>
<dbReference type="SMART" id="SM00895">
    <property type="entry name" value="FCD"/>
    <property type="match status" value="1"/>
</dbReference>
<evidence type="ECO:0000313" key="6">
    <source>
        <dbReference type="Proteomes" id="UP000325307"/>
    </source>
</evidence>
<accession>A0A5A7NRF5</accession>
<dbReference type="InterPro" id="IPR011711">
    <property type="entry name" value="GntR_C"/>
</dbReference>
<dbReference type="InterPro" id="IPR036390">
    <property type="entry name" value="WH_DNA-bd_sf"/>
</dbReference>
<dbReference type="GO" id="GO:0003700">
    <property type="term" value="F:DNA-binding transcription factor activity"/>
    <property type="evidence" value="ECO:0007669"/>
    <property type="project" value="InterPro"/>
</dbReference>
<dbReference type="EMBL" id="BKDJ01000008">
    <property type="protein sequence ID" value="GER23299.1"/>
    <property type="molecule type" value="Genomic_DNA"/>
</dbReference>
<evidence type="ECO:0000313" key="5">
    <source>
        <dbReference type="EMBL" id="GER23299.1"/>
    </source>
</evidence>
<dbReference type="PANTHER" id="PTHR43537">
    <property type="entry name" value="TRANSCRIPTIONAL REGULATOR, GNTR FAMILY"/>
    <property type="match status" value="1"/>
</dbReference>
<dbReference type="Pfam" id="PF00392">
    <property type="entry name" value="GntR"/>
    <property type="match status" value="1"/>
</dbReference>
<comment type="caution">
    <text evidence="5">The sequence shown here is derived from an EMBL/GenBank/DDBJ whole genome shotgun (WGS) entry which is preliminary data.</text>
</comment>
<dbReference type="Gene3D" id="1.20.120.530">
    <property type="entry name" value="GntR ligand-binding domain-like"/>
    <property type="match status" value="1"/>
</dbReference>
<name>A0A5A7NRF5_9MICC</name>
<reference evidence="5 6" key="1">
    <citation type="submission" date="2019-09" db="EMBL/GenBank/DDBJ databases">
        <title>Arthrobacter zafarii sp. nov., a moderately thermotolerant and halotolerant actinobacterium isolated from Cholistan desert soil of Pakistan.</title>
        <authorList>
            <person name="Amin A."/>
            <person name="Ahmed I."/>
            <person name="Khalid N."/>
            <person name="Schumann P."/>
            <person name="Busse H.J."/>
            <person name="Khan I.U."/>
            <person name="Li S."/>
            <person name="Li W.J."/>
        </authorList>
    </citation>
    <scope>NUCLEOTIDE SEQUENCE [LARGE SCALE GENOMIC DNA]</scope>
    <source>
        <strain evidence="5 6">NCCP-1664</strain>
    </source>
</reference>
<evidence type="ECO:0000256" key="3">
    <source>
        <dbReference type="ARBA" id="ARBA00023163"/>
    </source>
</evidence>
<proteinExistence type="predicted"/>
<dbReference type="InterPro" id="IPR000524">
    <property type="entry name" value="Tscrpt_reg_HTH_GntR"/>
</dbReference>
<evidence type="ECO:0000256" key="1">
    <source>
        <dbReference type="ARBA" id="ARBA00023015"/>
    </source>
</evidence>
<gene>
    <name evidence="5" type="ORF">NCCP1664_17950</name>
</gene>
<dbReference type="Proteomes" id="UP000325307">
    <property type="component" value="Unassembled WGS sequence"/>
</dbReference>
<dbReference type="SUPFAM" id="SSF46785">
    <property type="entry name" value="Winged helix' DNA-binding domain"/>
    <property type="match status" value="1"/>
</dbReference>
<protein>
    <submittedName>
        <fullName evidence="5">GntR family transcriptional regulator</fullName>
    </submittedName>
</protein>
<dbReference type="GO" id="GO:0003677">
    <property type="term" value="F:DNA binding"/>
    <property type="evidence" value="ECO:0007669"/>
    <property type="project" value="UniProtKB-KW"/>
</dbReference>
<dbReference type="Pfam" id="PF07729">
    <property type="entry name" value="FCD"/>
    <property type="match status" value="1"/>
</dbReference>
<evidence type="ECO:0000259" key="4">
    <source>
        <dbReference type="PROSITE" id="PS50949"/>
    </source>
</evidence>
<dbReference type="InterPro" id="IPR036388">
    <property type="entry name" value="WH-like_DNA-bd_sf"/>
</dbReference>
<keyword evidence="3" id="KW-0804">Transcription</keyword>
<dbReference type="InterPro" id="IPR008920">
    <property type="entry name" value="TF_FadR/GntR_C"/>
</dbReference>
<dbReference type="PANTHER" id="PTHR43537:SF24">
    <property type="entry name" value="GLUCONATE OPERON TRANSCRIPTIONAL REPRESSOR"/>
    <property type="match status" value="1"/>
</dbReference>
<dbReference type="SMART" id="SM00345">
    <property type="entry name" value="HTH_GNTR"/>
    <property type="match status" value="1"/>
</dbReference>
<keyword evidence="2" id="KW-0238">DNA-binding</keyword>
<dbReference type="AlphaFoldDB" id="A0A5A7NRF5"/>
<dbReference type="CDD" id="cd07377">
    <property type="entry name" value="WHTH_GntR"/>
    <property type="match status" value="1"/>
</dbReference>
<dbReference type="PROSITE" id="PS50949">
    <property type="entry name" value="HTH_GNTR"/>
    <property type="match status" value="1"/>
</dbReference>
<keyword evidence="1" id="KW-0805">Transcription regulation</keyword>
<evidence type="ECO:0000256" key="2">
    <source>
        <dbReference type="ARBA" id="ARBA00023125"/>
    </source>
</evidence>
<keyword evidence="6" id="KW-1185">Reference proteome</keyword>
<dbReference type="RefSeq" id="WP_216364691.1">
    <property type="nucleotide sequence ID" value="NZ_BKDJ01000008.1"/>
</dbReference>
<dbReference type="Gene3D" id="1.10.10.10">
    <property type="entry name" value="Winged helix-like DNA-binding domain superfamily/Winged helix DNA-binding domain"/>
    <property type="match status" value="1"/>
</dbReference>
<dbReference type="SUPFAM" id="SSF48008">
    <property type="entry name" value="GntR ligand-binding domain-like"/>
    <property type="match status" value="1"/>
</dbReference>
<feature type="domain" description="HTH gntR-type" evidence="4">
    <location>
        <begin position="16"/>
        <end position="83"/>
    </location>
</feature>
<sequence length="225" mass="24259">MSANSVGLTRTLDLPPSRIELVLSEIREGILTRKLAPGQPLVEAEFAKAMGVSKTPVREALKILSQSGLVTFTPFKGASVTTVDPPFIRSVAEVRLLLEPEAVRRAVSDGDPGLFQGAATALDEARDAAAAGDQGRLSLLNRQFHASMYAGCGNQMLIDILENLRDRAALISVVGWTASPTWETEWAEHRAILEAALNGDAGSAADLLRNHLQEFMDRALKQFTP</sequence>